<organism evidence="3">
    <name type="scientific">Lotharella globosa</name>
    <dbReference type="NCBI Taxonomy" id="91324"/>
    <lineage>
        <taxon>Eukaryota</taxon>
        <taxon>Sar</taxon>
        <taxon>Rhizaria</taxon>
        <taxon>Cercozoa</taxon>
        <taxon>Chlorarachniophyceae</taxon>
        <taxon>Lotharella</taxon>
    </lineage>
</organism>
<dbReference type="Pfam" id="PF09353">
    <property type="entry name" value="DUF1995"/>
    <property type="match status" value="1"/>
</dbReference>
<dbReference type="AlphaFoldDB" id="A0A7S3YWQ8"/>
<reference evidence="3" key="1">
    <citation type="submission" date="2021-01" db="EMBL/GenBank/DDBJ databases">
        <authorList>
            <person name="Corre E."/>
            <person name="Pelletier E."/>
            <person name="Niang G."/>
            <person name="Scheremetjew M."/>
            <person name="Finn R."/>
            <person name="Kale V."/>
            <person name="Holt S."/>
            <person name="Cochrane G."/>
            <person name="Meng A."/>
            <person name="Brown T."/>
            <person name="Cohen L."/>
        </authorList>
    </citation>
    <scope>NUCLEOTIDE SEQUENCE</scope>
    <source>
        <strain evidence="3">CCCM811</strain>
    </source>
</reference>
<dbReference type="PANTHER" id="PTHR35509:SF1">
    <property type="entry name" value="DOMAIN PROTEIN, PUTATIVE (DUF1995)-RELATED"/>
    <property type="match status" value="1"/>
</dbReference>
<evidence type="ECO:0000313" key="3">
    <source>
        <dbReference type="EMBL" id="CAE0663993.1"/>
    </source>
</evidence>
<feature type="domain" description="DUF1995" evidence="2">
    <location>
        <begin position="113"/>
        <end position="339"/>
    </location>
</feature>
<protein>
    <recommendedName>
        <fullName evidence="2">DUF1995 domain-containing protein</fullName>
    </recommendedName>
</protein>
<dbReference type="PANTHER" id="PTHR35509">
    <property type="entry name" value="DOMAIN PROTEIN, PUTATIVE (DUF1995)-RELATED"/>
    <property type="match status" value="1"/>
</dbReference>
<evidence type="ECO:0000259" key="2">
    <source>
        <dbReference type="Pfam" id="PF09353"/>
    </source>
</evidence>
<dbReference type="EMBL" id="HBIV01021659">
    <property type="protein sequence ID" value="CAE0663993.1"/>
    <property type="molecule type" value="Transcribed_RNA"/>
</dbReference>
<dbReference type="InterPro" id="IPR018962">
    <property type="entry name" value="DUF1995"/>
</dbReference>
<sequence length="392" mass="43872">MKSPVRLLCVLAACCSAALVAFALFSEPRESLRLSGPSPRCLSRQAHVAAAPHAAAPPHSRLAGRRVSRDIERSFARISGESPWRSSRVAGGLAVRAVGDAEEDDGRDDDVLPTDLRQATSQAAEALQAAYDKGERKMRIGLLIEEMSRGAKQNVDLDEARVLCRVADEYAEKSGFNNIKFLFQNVGTSMQHKKWLAEMGSKAEVSSLDRPQQLTGNEELIVLIKPDLFGLKSATSMCDQADNMPFENRPAIVMLNENFGDSEDKGEGFLNVPQLETTQARRLKARFDVTYFLEQVLSRQSGIIVLFKKYPGPWQLFVADEGQYKLLSASYREPGDEEIFDFVSEFNRNKQASQLWQSFRWRRQVEGLLDNFGLPKPFDPANDKKKNNRIRG</sequence>
<gene>
    <name evidence="3" type="ORF">LGLO00237_LOCUS15596</name>
</gene>
<feature type="signal peptide" evidence="1">
    <location>
        <begin position="1"/>
        <end position="23"/>
    </location>
</feature>
<keyword evidence="1" id="KW-0732">Signal</keyword>
<dbReference type="InterPro" id="IPR053021">
    <property type="entry name" value="Chloroplast_ADK"/>
</dbReference>
<name>A0A7S3YWQ8_9EUKA</name>
<evidence type="ECO:0000256" key="1">
    <source>
        <dbReference type="SAM" id="SignalP"/>
    </source>
</evidence>
<accession>A0A7S3YWQ8</accession>
<feature type="chain" id="PRO_5031163949" description="DUF1995 domain-containing protein" evidence="1">
    <location>
        <begin position="24"/>
        <end position="392"/>
    </location>
</feature>
<proteinExistence type="predicted"/>